<evidence type="ECO:0000256" key="5">
    <source>
        <dbReference type="RuleBase" id="RU362057"/>
    </source>
</evidence>
<dbReference type="EC" id="2.4.1.-" evidence="5"/>
<dbReference type="AlphaFoldDB" id="A0A8T3BND7"/>
<dbReference type="Gene3D" id="3.40.50.2000">
    <property type="entry name" value="Glycogen Phosphorylase B"/>
    <property type="match status" value="2"/>
</dbReference>
<dbReference type="PROSITE" id="PS00375">
    <property type="entry name" value="UDPGT"/>
    <property type="match status" value="1"/>
</dbReference>
<gene>
    <name evidence="6" type="ORF">KFK09_008328</name>
</gene>
<dbReference type="InterPro" id="IPR035595">
    <property type="entry name" value="UDP_glycos_trans_CS"/>
</dbReference>
<evidence type="ECO:0000313" key="7">
    <source>
        <dbReference type="Proteomes" id="UP000829196"/>
    </source>
</evidence>
<dbReference type="SUPFAM" id="SSF53756">
    <property type="entry name" value="UDP-Glycosyltransferase/glycogen phosphorylase"/>
    <property type="match status" value="1"/>
</dbReference>
<dbReference type="InterPro" id="IPR002213">
    <property type="entry name" value="UDP_glucos_trans"/>
</dbReference>
<dbReference type="GO" id="GO:0035251">
    <property type="term" value="F:UDP-glucosyltransferase activity"/>
    <property type="evidence" value="ECO:0007669"/>
    <property type="project" value="TreeGrafter"/>
</dbReference>
<dbReference type="PANTHER" id="PTHR48047">
    <property type="entry name" value="GLYCOSYLTRANSFERASE"/>
    <property type="match status" value="1"/>
</dbReference>
<evidence type="ECO:0000256" key="4">
    <source>
        <dbReference type="RuleBase" id="RU003718"/>
    </source>
</evidence>
<keyword evidence="3 4" id="KW-0808">Transferase</keyword>
<reference evidence="6" key="1">
    <citation type="journal article" date="2022" name="Front. Genet.">
        <title>Chromosome-Scale Assembly of the Dendrobium nobile Genome Provides Insights Into the Molecular Mechanism of the Biosynthesis of the Medicinal Active Ingredient of Dendrobium.</title>
        <authorList>
            <person name="Xu Q."/>
            <person name="Niu S.-C."/>
            <person name="Li K.-L."/>
            <person name="Zheng P.-J."/>
            <person name="Zhang X.-J."/>
            <person name="Jia Y."/>
            <person name="Liu Y."/>
            <person name="Niu Y.-X."/>
            <person name="Yu L.-H."/>
            <person name="Chen D.-F."/>
            <person name="Zhang G.-Q."/>
        </authorList>
    </citation>
    <scope>NUCLEOTIDE SEQUENCE</scope>
    <source>
        <tissue evidence="6">Leaf</tissue>
    </source>
</reference>
<dbReference type="Pfam" id="PF00201">
    <property type="entry name" value="UDPGT"/>
    <property type="match status" value="1"/>
</dbReference>
<dbReference type="CDD" id="cd03784">
    <property type="entry name" value="GT1_Gtf-like"/>
    <property type="match status" value="1"/>
</dbReference>
<dbReference type="FunFam" id="3.40.50.2000:FF:000063">
    <property type="entry name" value="Glycosyltransferase"/>
    <property type="match status" value="1"/>
</dbReference>
<dbReference type="Proteomes" id="UP000829196">
    <property type="component" value="Unassembled WGS sequence"/>
</dbReference>
<proteinExistence type="inferred from homology"/>
<accession>A0A8T3BND7</accession>
<evidence type="ECO:0000256" key="2">
    <source>
        <dbReference type="ARBA" id="ARBA00022676"/>
    </source>
</evidence>
<dbReference type="PANTHER" id="PTHR48047:SF45">
    <property type="entry name" value="SCOPOLETIN GLUCOSYLTRANSFERASE-LIKE"/>
    <property type="match status" value="1"/>
</dbReference>
<evidence type="ECO:0000256" key="3">
    <source>
        <dbReference type="ARBA" id="ARBA00022679"/>
    </source>
</evidence>
<protein>
    <recommendedName>
        <fullName evidence="5">Glycosyltransferase</fullName>
        <ecNumber evidence="5">2.4.1.-</ecNumber>
    </recommendedName>
</protein>
<organism evidence="6 7">
    <name type="scientific">Dendrobium nobile</name>
    <name type="common">Orchid</name>
    <dbReference type="NCBI Taxonomy" id="94219"/>
    <lineage>
        <taxon>Eukaryota</taxon>
        <taxon>Viridiplantae</taxon>
        <taxon>Streptophyta</taxon>
        <taxon>Embryophyta</taxon>
        <taxon>Tracheophyta</taxon>
        <taxon>Spermatophyta</taxon>
        <taxon>Magnoliopsida</taxon>
        <taxon>Liliopsida</taxon>
        <taxon>Asparagales</taxon>
        <taxon>Orchidaceae</taxon>
        <taxon>Epidendroideae</taxon>
        <taxon>Malaxideae</taxon>
        <taxon>Dendrobiinae</taxon>
        <taxon>Dendrobium</taxon>
    </lineage>
</organism>
<comment type="caution">
    <text evidence="6">The sequence shown here is derived from an EMBL/GenBank/DDBJ whole genome shotgun (WGS) entry which is preliminary data.</text>
</comment>
<evidence type="ECO:0000313" key="6">
    <source>
        <dbReference type="EMBL" id="KAI0515662.1"/>
    </source>
</evidence>
<dbReference type="EMBL" id="JAGYWB010000007">
    <property type="protein sequence ID" value="KAI0515662.1"/>
    <property type="molecule type" value="Genomic_DNA"/>
</dbReference>
<sequence length="472" mass="53365">MGSKADRLHMLFFPFMSQGHMLPMVDMAKIFASRGARVTLLTTHVNANIIRHNIDDSFHLYIMAFPSAEFGLPDGCENESLIHSEDQHINFIKATLALRQPFDSVLRNLRPDCVVTDIFLPWTYHVAIARGILTLVFHGTSNFAVSASKAFERCRLLMDQVESFILPDLPHPVEMLKTQVVDLNNLARNQTEIIEKTFNEAKEVLSKSYGILMNSFYELESEYVDHYREMKGRAWNVGPVSLCNKEVINKSTRGGKYPTSVNECLKWLDKRSVGTVVYICFGSGSFYSVEQLREIALGLEASMHSFVWVVQNKGHDWIPKGYEERIKDVGMVIKGWAPQLLILNHDAVGGFVTHCGWNSCLEGISAGLPMVTWPLFADQFYNEKLLVDILKVGIMVGSKVYTTDAKMRPIVEAATLTTAVRRLMGDGIEGEKRRRRAKELSEMAKRAVDKGGSSYEEIGNLMHELIERKKHV</sequence>
<name>A0A8T3BND7_DENNO</name>
<dbReference type="OrthoDB" id="731962at2759"/>
<dbReference type="SMR" id="A0A8T3BND7"/>
<evidence type="ECO:0000256" key="1">
    <source>
        <dbReference type="ARBA" id="ARBA00009995"/>
    </source>
</evidence>
<keyword evidence="2 4" id="KW-0328">Glycosyltransferase</keyword>
<keyword evidence="7" id="KW-1185">Reference proteome</keyword>
<comment type="similarity">
    <text evidence="1 4">Belongs to the UDP-glycosyltransferase family.</text>
</comment>